<dbReference type="GO" id="GO:0016787">
    <property type="term" value="F:hydrolase activity"/>
    <property type="evidence" value="ECO:0007669"/>
    <property type="project" value="InterPro"/>
</dbReference>
<keyword evidence="3" id="KW-0479">Metal-binding</keyword>
<evidence type="ECO:0000256" key="2">
    <source>
        <dbReference type="PIRSR" id="PIRSR640255-1"/>
    </source>
</evidence>
<feature type="chain" id="PRO_5040273615" evidence="4">
    <location>
        <begin position="19"/>
        <end position="257"/>
    </location>
</feature>
<proteinExistence type="inferred from homology"/>
<organism evidence="7 8">
    <name type="scientific">Anaeramoeba ignava</name>
    <name type="common">Anaerobic marine amoeba</name>
    <dbReference type="NCBI Taxonomy" id="1746090"/>
    <lineage>
        <taxon>Eukaryota</taxon>
        <taxon>Metamonada</taxon>
        <taxon>Anaeramoebidae</taxon>
        <taxon>Anaeramoeba</taxon>
    </lineage>
</organism>
<dbReference type="InterPro" id="IPR040255">
    <property type="entry name" value="Non-specific_endonuclease"/>
</dbReference>
<evidence type="ECO:0000259" key="5">
    <source>
        <dbReference type="SMART" id="SM00477"/>
    </source>
</evidence>
<dbReference type="GO" id="GO:0004519">
    <property type="term" value="F:endonuclease activity"/>
    <property type="evidence" value="ECO:0007669"/>
    <property type="project" value="UniProtKB-KW"/>
</dbReference>
<comment type="similarity">
    <text evidence="1">Belongs to the DNA/RNA non-specific endonuclease family.</text>
</comment>
<evidence type="ECO:0000313" key="8">
    <source>
        <dbReference type="Proteomes" id="UP001149090"/>
    </source>
</evidence>
<dbReference type="Gene3D" id="3.40.570.10">
    <property type="entry name" value="Extracellular Endonuclease, subunit A"/>
    <property type="match status" value="1"/>
</dbReference>
<dbReference type="InterPro" id="IPR044925">
    <property type="entry name" value="His-Me_finger_sf"/>
</dbReference>
<evidence type="ECO:0000256" key="3">
    <source>
        <dbReference type="PIRSR" id="PIRSR640255-2"/>
    </source>
</evidence>
<dbReference type="EMBL" id="JAPDFW010000094">
    <property type="protein sequence ID" value="KAJ5070590.1"/>
    <property type="molecule type" value="Genomic_DNA"/>
</dbReference>
<dbReference type="AlphaFoldDB" id="A0A9Q0LEV3"/>
<keyword evidence="8" id="KW-1185">Reference proteome</keyword>
<keyword evidence="4" id="KW-0732">Signal</keyword>
<dbReference type="InterPro" id="IPR044929">
    <property type="entry name" value="DNA/RNA_non-sp_Endonuclease_sf"/>
</dbReference>
<dbReference type="PANTHER" id="PTHR13966">
    <property type="entry name" value="ENDONUCLEASE RELATED"/>
    <property type="match status" value="1"/>
</dbReference>
<dbReference type="InterPro" id="IPR020821">
    <property type="entry name" value="ENPP1-3/EXOG-like_nuc-like"/>
</dbReference>
<feature type="signal peptide" evidence="4">
    <location>
        <begin position="1"/>
        <end position="18"/>
    </location>
</feature>
<keyword evidence="7" id="KW-0540">Nuclease</keyword>
<reference evidence="7" key="1">
    <citation type="submission" date="2022-10" db="EMBL/GenBank/DDBJ databases">
        <title>Novel sulphate-reducing endosymbionts in the free-living metamonad Anaeramoeba.</title>
        <authorList>
            <person name="Jerlstrom-Hultqvist J."/>
            <person name="Cepicka I."/>
            <person name="Gallot-Lavallee L."/>
            <person name="Salas-Leiva D."/>
            <person name="Curtis B.A."/>
            <person name="Zahonova K."/>
            <person name="Pipaliya S."/>
            <person name="Dacks J."/>
            <person name="Roger A.J."/>
        </authorList>
    </citation>
    <scope>NUCLEOTIDE SEQUENCE</scope>
    <source>
        <strain evidence="7">BMAN</strain>
    </source>
</reference>
<feature type="domain" description="DNA/RNA non-specific endonuclease/pyrophosphatase/phosphodiesterase" evidence="6">
    <location>
        <begin position="49"/>
        <end position="251"/>
    </location>
</feature>
<dbReference type="SMART" id="SM00477">
    <property type="entry name" value="NUC"/>
    <property type="match status" value="1"/>
</dbReference>
<evidence type="ECO:0000313" key="7">
    <source>
        <dbReference type="EMBL" id="KAJ5070590.1"/>
    </source>
</evidence>
<dbReference type="Pfam" id="PF01223">
    <property type="entry name" value="Endonuclease_NS"/>
    <property type="match status" value="1"/>
</dbReference>
<dbReference type="InterPro" id="IPR001604">
    <property type="entry name" value="Endo_G_ENPP1-like_dom"/>
</dbReference>
<comment type="caution">
    <text evidence="7">The sequence shown here is derived from an EMBL/GenBank/DDBJ whole genome shotgun (WGS) entry which is preliminary data.</text>
</comment>
<name>A0A9Q0LEV3_ANAIG</name>
<dbReference type="SMART" id="SM00892">
    <property type="entry name" value="Endonuclease_NS"/>
    <property type="match status" value="1"/>
</dbReference>
<protein>
    <submittedName>
        <fullName evidence="7">Endonuclease g</fullName>
    </submittedName>
</protein>
<accession>A0A9Q0LEV3</accession>
<feature type="domain" description="ENPP1-3/EXOG-like endonuclease/phosphodiesterase" evidence="5">
    <location>
        <begin position="50"/>
        <end position="248"/>
    </location>
</feature>
<dbReference type="GO" id="GO:0046872">
    <property type="term" value="F:metal ion binding"/>
    <property type="evidence" value="ECO:0007669"/>
    <property type="project" value="UniProtKB-KW"/>
</dbReference>
<sequence length="257" mass="29070">MIKFFLIIILITLTLTDSIEEYSDPYSECESNFFASIPPKMYSGNVALCKNGYAFIAYDVDMKNPALTAYYWKKETLYGGREGFKLDTELEAMGIAQAPVDSSCWSQDWNRGHLKPSDGSSYNLTKGGPWDMTYIMSNVAPQAGTFNEGSWSTLEGNVVNWIQTKNNPLYIITGVAYKDRSNPIRRADNIAQPDYYYKVICDPVARQSAGFYACNLPDSCQEDTKIFRTVAEVETLAQLTLFDTLCNKNSVDESHWW</sequence>
<keyword evidence="7" id="KW-0378">Hydrolase</keyword>
<dbReference type="Proteomes" id="UP001149090">
    <property type="component" value="Unassembled WGS sequence"/>
</dbReference>
<dbReference type="OrthoDB" id="69221at2759"/>
<gene>
    <name evidence="7" type="ORF">M0811_10859</name>
</gene>
<evidence type="ECO:0000256" key="4">
    <source>
        <dbReference type="SAM" id="SignalP"/>
    </source>
</evidence>
<dbReference type="PANTHER" id="PTHR13966:SF5">
    <property type="entry name" value="ENDONUCLEASE G, MITOCHONDRIAL"/>
    <property type="match status" value="1"/>
</dbReference>
<feature type="active site" description="Proton acceptor" evidence="2">
    <location>
        <position position="113"/>
    </location>
</feature>
<dbReference type="SUPFAM" id="SSF54060">
    <property type="entry name" value="His-Me finger endonucleases"/>
    <property type="match status" value="1"/>
</dbReference>
<evidence type="ECO:0000256" key="1">
    <source>
        <dbReference type="ARBA" id="ARBA00010052"/>
    </source>
</evidence>
<feature type="binding site" evidence="3">
    <location>
        <position position="147"/>
    </location>
    <ligand>
        <name>Mg(2+)</name>
        <dbReference type="ChEBI" id="CHEBI:18420"/>
        <note>catalytic</note>
    </ligand>
</feature>
<dbReference type="GO" id="GO:0003676">
    <property type="term" value="F:nucleic acid binding"/>
    <property type="evidence" value="ECO:0007669"/>
    <property type="project" value="InterPro"/>
</dbReference>
<keyword evidence="7" id="KW-0255">Endonuclease</keyword>
<evidence type="ECO:0000259" key="6">
    <source>
        <dbReference type="SMART" id="SM00892"/>
    </source>
</evidence>